<feature type="compositionally biased region" description="Basic residues" evidence="1">
    <location>
        <begin position="1"/>
        <end position="15"/>
    </location>
</feature>
<feature type="region of interest" description="Disordered" evidence="1">
    <location>
        <begin position="1"/>
        <end position="27"/>
    </location>
</feature>
<accession>A0A8X6PMZ6</accession>
<comment type="caution">
    <text evidence="2">The sequence shown here is derived from an EMBL/GenBank/DDBJ whole genome shotgun (WGS) entry which is preliminary data.</text>
</comment>
<evidence type="ECO:0000313" key="3">
    <source>
        <dbReference type="Proteomes" id="UP000887013"/>
    </source>
</evidence>
<dbReference type="AlphaFoldDB" id="A0A8X6PMZ6"/>
<reference evidence="2" key="1">
    <citation type="submission" date="2020-08" db="EMBL/GenBank/DDBJ databases">
        <title>Multicomponent nature underlies the extraordinary mechanical properties of spider dragline silk.</title>
        <authorList>
            <person name="Kono N."/>
            <person name="Nakamura H."/>
            <person name="Mori M."/>
            <person name="Yoshida Y."/>
            <person name="Ohtoshi R."/>
            <person name="Malay A.D."/>
            <person name="Moran D.A.P."/>
            <person name="Tomita M."/>
            <person name="Numata K."/>
            <person name="Arakawa K."/>
        </authorList>
    </citation>
    <scope>NUCLEOTIDE SEQUENCE</scope>
</reference>
<protein>
    <submittedName>
        <fullName evidence="2">Uncharacterized protein</fullName>
    </submittedName>
</protein>
<organism evidence="2 3">
    <name type="scientific">Nephila pilipes</name>
    <name type="common">Giant wood spider</name>
    <name type="synonym">Nephila maculata</name>
    <dbReference type="NCBI Taxonomy" id="299642"/>
    <lineage>
        <taxon>Eukaryota</taxon>
        <taxon>Metazoa</taxon>
        <taxon>Ecdysozoa</taxon>
        <taxon>Arthropoda</taxon>
        <taxon>Chelicerata</taxon>
        <taxon>Arachnida</taxon>
        <taxon>Araneae</taxon>
        <taxon>Araneomorphae</taxon>
        <taxon>Entelegynae</taxon>
        <taxon>Araneoidea</taxon>
        <taxon>Nephilidae</taxon>
        <taxon>Nephila</taxon>
    </lineage>
</organism>
<proteinExistence type="predicted"/>
<keyword evidence="3" id="KW-1185">Reference proteome</keyword>
<sequence length="95" mass="10818">MGGTRARLKRRKLGHQRQLSPPEREGNMTVLHGADRLHQQIATHEKLMKFCPMNRAQAFHCICPGVEAGEISIRNLDHDSTMSPQNSPEIEIFFI</sequence>
<name>A0A8X6PMZ6_NEPPI</name>
<gene>
    <name evidence="2" type="ORF">NPIL_466001</name>
</gene>
<evidence type="ECO:0000313" key="2">
    <source>
        <dbReference type="EMBL" id="GFT76412.1"/>
    </source>
</evidence>
<dbReference type="EMBL" id="BMAW01071072">
    <property type="protein sequence ID" value="GFT76412.1"/>
    <property type="molecule type" value="Genomic_DNA"/>
</dbReference>
<dbReference type="Proteomes" id="UP000887013">
    <property type="component" value="Unassembled WGS sequence"/>
</dbReference>
<evidence type="ECO:0000256" key="1">
    <source>
        <dbReference type="SAM" id="MobiDB-lite"/>
    </source>
</evidence>